<keyword evidence="1" id="KW-0812">Transmembrane</keyword>
<evidence type="ECO:0000256" key="1">
    <source>
        <dbReference type="SAM" id="Phobius"/>
    </source>
</evidence>
<gene>
    <name evidence="2" type="ORF">E2626_06300</name>
</gene>
<feature type="transmembrane region" description="Helical" evidence="1">
    <location>
        <begin position="20"/>
        <end position="42"/>
    </location>
</feature>
<feature type="transmembrane region" description="Helical" evidence="1">
    <location>
        <begin position="146"/>
        <end position="167"/>
    </location>
</feature>
<protein>
    <submittedName>
        <fullName evidence="2">ABC transporter permease</fullName>
    </submittedName>
</protein>
<dbReference type="RefSeq" id="WP_134380889.1">
    <property type="nucleotide sequence ID" value="NZ_SORX01000003.1"/>
</dbReference>
<feature type="transmembrane region" description="Helical" evidence="1">
    <location>
        <begin position="222"/>
        <end position="244"/>
    </location>
</feature>
<dbReference type="EMBL" id="SORX01000003">
    <property type="protein sequence ID" value="TFE02185.1"/>
    <property type="molecule type" value="Genomic_DNA"/>
</dbReference>
<evidence type="ECO:0000313" key="3">
    <source>
        <dbReference type="Proteomes" id="UP000297776"/>
    </source>
</evidence>
<dbReference type="Proteomes" id="UP000297776">
    <property type="component" value="Unassembled WGS sequence"/>
</dbReference>
<dbReference type="PANTHER" id="PTHR37305:SF1">
    <property type="entry name" value="MEMBRANE PROTEIN"/>
    <property type="match status" value="1"/>
</dbReference>
<dbReference type="PANTHER" id="PTHR37305">
    <property type="entry name" value="INTEGRAL MEMBRANE PROTEIN-RELATED"/>
    <property type="match status" value="1"/>
</dbReference>
<accession>A0A4Y8LJ15</accession>
<feature type="transmembrane region" description="Helical" evidence="1">
    <location>
        <begin position="96"/>
        <end position="126"/>
    </location>
</feature>
<dbReference type="Pfam" id="PF12730">
    <property type="entry name" value="ABC2_membrane_4"/>
    <property type="match status" value="1"/>
</dbReference>
<keyword evidence="1" id="KW-1133">Transmembrane helix</keyword>
<organism evidence="2 3">
    <name type="scientific">Jeotgalibacillus salarius</name>
    <dbReference type="NCBI Taxonomy" id="546023"/>
    <lineage>
        <taxon>Bacteria</taxon>
        <taxon>Bacillati</taxon>
        <taxon>Bacillota</taxon>
        <taxon>Bacilli</taxon>
        <taxon>Bacillales</taxon>
        <taxon>Caryophanaceae</taxon>
        <taxon>Jeotgalibacillus</taxon>
    </lineage>
</organism>
<feature type="transmembrane region" description="Helical" evidence="1">
    <location>
        <begin position="54"/>
        <end position="75"/>
    </location>
</feature>
<dbReference type="OrthoDB" id="8613028at2"/>
<dbReference type="AlphaFoldDB" id="A0A4Y8LJ15"/>
<proteinExistence type="predicted"/>
<comment type="caution">
    <text evidence="2">The sequence shown here is derived from an EMBL/GenBank/DDBJ whole genome shotgun (WGS) entry which is preliminary data.</text>
</comment>
<keyword evidence="3" id="KW-1185">Reference proteome</keyword>
<feature type="transmembrane region" description="Helical" evidence="1">
    <location>
        <begin position="174"/>
        <end position="192"/>
    </location>
</feature>
<name>A0A4Y8LJ15_9BACL</name>
<evidence type="ECO:0000313" key="2">
    <source>
        <dbReference type="EMBL" id="TFE02185.1"/>
    </source>
</evidence>
<sequence>MHTLRLLQNEWVKLIKKPSALIMGVILVALVATLGGGTAYFTEVTAFWEFVADASTLYAVTILFSIIAAGSTVASEFSSGTIKLLLIRPVRRVKILAAKFLVVILYGVLMLFVLAGASLMIGGLLFGFEPLYINEVNMLGDLAETYLLYIGELVIYAAMAFMISTVFRSSSLAIGLSIFLMFTGPQMTMLAGRYEWAKYILFANTNLTQFKENRVLFEGMTVGFSLAVIAAYLVIFAVVSWQVFQRRDVAV</sequence>
<keyword evidence="1" id="KW-0472">Membrane</keyword>
<reference evidence="2 3" key="1">
    <citation type="submission" date="2019-03" db="EMBL/GenBank/DDBJ databases">
        <authorList>
            <person name="Yang Y."/>
        </authorList>
    </citation>
    <scope>NUCLEOTIDE SEQUENCE [LARGE SCALE GENOMIC DNA]</scope>
    <source>
        <strain evidence="2 3">ASL-1</strain>
    </source>
</reference>